<organism evidence="1 2">
    <name type="scientific">Candidatus Hodgkinia cicadicola</name>
    <dbReference type="NCBI Taxonomy" id="573658"/>
    <lineage>
        <taxon>Bacteria</taxon>
        <taxon>Pseudomonadati</taxon>
        <taxon>Pseudomonadota</taxon>
        <taxon>Alphaproteobacteria</taxon>
        <taxon>Hyphomicrobiales</taxon>
        <taxon>Candidatus Hodgkinia</taxon>
    </lineage>
</organism>
<accession>A0ABX4MK70</accession>
<gene>
    <name evidence="1" type="primary">mnmA</name>
    <name evidence="1" type="ORF">alecur_9</name>
</gene>
<dbReference type="Gene3D" id="3.40.50.620">
    <property type="entry name" value="HUPs"/>
    <property type="match status" value="1"/>
</dbReference>
<dbReference type="EC" id="2.8.1.-" evidence="1"/>
<dbReference type="Proteomes" id="UP000229529">
    <property type="component" value="Unassembled WGS sequence"/>
</dbReference>
<name>A0ABX4MK70_9HYPH</name>
<dbReference type="SUPFAM" id="SSF52402">
    <property type="entry name" value="Adenine nucleotide alpha hydrolases-like"/>
    <property type="match status" value="1"/>
</dbReference>
<reference evidence="1" key="1">
    <citation type="submission" date="2017-09" db="EMBL/GenBank/DDBJ databases">
        <authorList>
            <person name="Campbell M.A."/>
            <person name="Lukasik P."/>
            <person name="Simon C."/>
            <person name="McCutcheon J.P."/>
        </authorList>
    </citation>
    <scope>NUCLEOTIDE SEQUENCE [LARGE SCALE GENOMIC DNA]</scope>
    <source>
        <strain evidence="1">ALECUR</strain>
    </source>
</reference>
<comment type="caution">
    <text evidence="1">The sequence shown here is derived from an EMBL/GenBank/DDBJ whole genome shotgun (WGS) entry which is preliminary data.</text>
</comment>
<evidence type="ECO:0000313" key="1">
    <source>
        <dbReference type="EMBL" id="PIM96606.1"/>
    </source>
</evidence>
<protein>
    <submittedName>
        <fullName evidence="1">tRNA-specific 2-thiouridylase</fullName>
        <ecNumber evidence="1">2.8.1.-</ecNumber>
    </submittedName>
</protein>
<proteinExistence type="predicted"/>
<evidence type="ECO:0000313" key="2">
    <source>
        <dbReference type="Proteomes" id="UP000229529"/>
    </source>
</evidence>
<dbReference type="InterPro" id="IPR014729">
    <property type="entry name" value="Rossmann-like_a/b/a_fold"/>
</dbReference>
<dbReference type="Pfam" id="PF03054">
    <property type="entry name" value="tRNA_Me_trans"/>
    <property type="match status" value="1"/>
</dbReference>
<keyword evidence="2" id="KW-1185">Reference proteome</keyword>
<keyword evidence="1" id="KW-0808">Transferase</keyword>
<sequence length="283" mass="32914">MLRFVWSSGGIDSEIVAGSLKSRYNNIERCNFENQLVSSANLFYQITTLTNLRIILFQDRLIKLIYKRNSRDRGKERMPCLMCNANVKMPLGYLIQDIAGCRSYSGHYIRKAAWPNNILNSLFLSKSQQYFGLLLFHRAWNFPLGFVKKADLRLMCRYLTSNLKESMNTCYLKYPFKTEGVNGSGCIIQDNKLYHDWASRSSIKHISSILNIKYVTTTSSTKLIYCLLKKSKWGITWKQAKSIRTDQISDLIEHSNLNTTTYRKNHIVVNNLRQHARLIKSNR</sequence>
<dbReference type="EMBL" id="NXGS01000003">
    <property type="protein sequence ID" value="PIM96606.1"/>
    <property type="molecule type" value="Genomic_DNA"/>
</dbReference>
<dbReference type="GO" id="GO:0016740">
    <property type="term" value="F:transferase activity"/>
    <property type="evidence" value="ECO:0007669"/>
    <property type="project" value="UniProtKB-KW"/>
</dbReference>